<dbReference type="GO" id="GO:0004601">
    <property type="term" value="F:peroxidase activity"/>
    <property type="evidence" value="ECO:0007669"/>
    <property type="project" value="UniProtKB-KW"/>
</dbReference>
<dbReference type="GO" id="GO:0034599">
    <property type="term" value="P:cellular response to oxidative stress"/>
    <property type="evidence" value="ECO:0007669"/>
    <property type="project" value="InterPro"/>
</dbReference>
<dbReference type="SUPFAM" id="SSF48113">
    <property type="entry name" value="Heme-dependent peroxidases"/>
    <property type="match status" value="1"/>
</dbReference>
<keyword evidence="5" id="KW-0408">Iron</keyword>
<dbReference type="InterPro" id="IPR002207">
    <property type="entry name" value="Peroxidase_I"/>
</dbReference>
<keyword evidence="4" id="KW-0560">Oxidoreductase</keyword>
<organism evidence="8">
    <name type="scientific">Sesamum latifolium</name>
    <dbReference type="NCBI Taxonomy" id="2727402"/>
    <lineage>
        <taxon>Eukaryota</taxon>
        <taxon>Viridiplantae</taxon>
        <taxon>Streptophyta</taxon>
        <taxon>Embryophyta</taxon>
        <taxon>Tracheophyta</taxon>
        <taxon>Spermatophyta</taxon>
        <taxon>Magnoliopsida</taxon>
        <taxon>eudicotyledons</taxon>
        <taxon>Gunneridae</taxon>
        <taxon>Pentapetalae</taxon>
        <taxon>asterids</taxon>
        <taxon>lamiids</taxon>
        <taxon>Lamiales</taxon>
        <taxon>Pedaliaceae</taxon>
        <taxon>Sesamum</taxon>
    </lineage>
</organism>
<dbReference type="PANTHER" id="PTHR31356:SF59">
    <property type="entry name" value="L-ASCORBATE PEROXIDASE 1, CYTOSOLIC"/>
    <property type="match status" value="1"/>
</dbReference>
<dbReference type="Gene3D" id="1.10.520.10">
    <property type="match status" value="1"/>
</dbReference>
<dbReference type="GO" id="GO:0046872">
    <property type="term" value="F:metal ion binding"/>
    <property type="evidence" value="ECO:0007669"/>
    <property type="project" value="UniProtKB-KW"/>
</dbReference>
<dbReference type="Pfam" id="PF00141">
    <property type="entry name" value="peroxidase"/>
    <property type="match status" value="1"/>
</dbReference>
<dbReference type="GO" id="GO:0000302">
    <property type="term" value="P:response to reactive oxygen species"/>
    <property type="evidence" value="ECO:0007669"/>
    <property type="project" value="TreeGrafter"/>
</dbReference>
<reference evidence="8" key="2">
    <citation type="journal article" date="2024" name="Plant">
        <title>Genomic evolution and insights into agronomic trait innovations of Sesamum species.</title>
        <authorList>
            <person name="Miao H."/>
            <person name="Wang L."/>
            <person name="Qu L."/>
            <person name="Liu H."/>
            <person name="Sun Y."/>
            <person name="Le M."/>
            <person name="Wang Q."/>
            <person name="Wei S."/>
            <person name="Zheng Y."/>
            <person name="Lin W."/>
            <person name="Duan Y."/>
            <person name="Cao H."/>
            <person name="Xiong S."/>
            <person name="Wang X."/>
            <person name="Wei L."/>
            <person name="Li C."/>
            <person name="Ma Q."/>
            <person name="Ju M."/>
            <person name="Zhao R."/>
            <person name="Li G."/>
            <person name="Mu C."/>
            <person name="Tian Q."/>
            <person name="Mei H."/>
            <person name="Zhang T."/>
            <person name="Gao T."/>
            <person name="Zhang H."/>
        </authorList>
    </citation>
    <scope>NUCLEOTIDE SEQUENCE</scope>
    <source>
        <strain evidence="8">KEN1</strain>
    </source>
</reference>
<evidence type="ECO:0000256" key="3">
    <source>
        <dbReference type="ARBA" id="ARBA00022723"/>
    </source>
</evidence>
<dbReference type="GO" id="GO:0020037">
    <property type="term" value="F:heme binding"/>
    <property type="evidence" value="ECO:0007669"/>
    <property type="project" value="InterPro"/>
</dbReference>
<proteinExistence type="inferred from homology"/>
<evidence type="ECO:0000256" key="1">
    <source>
        <dbReference type="ARBA" id="ARBA00022559"/>
    </source>
</evidence>
<dbReference type="InterPro" id="IPR019794">
    <property type="entry name" value="Peroxidases_AS"/>
</dbReference>
<dbReference type="InterPro" id="IPR044831">
    <property type="entry name" value="Ccp1-like"/>
</dbReference>
<keyword evidence="2" id="KW-0349">Heme</keyword>
<evidence type="ECO:0000313" key="8">
    <source>
        <dbReference type="EMBL" id="KAL0460251.1"/>
    </source>
</evidence>
<evidence type="ECO:0000256" key="5">
    <source>
        <dbReference type="ARBA" id="ARBA00023004"/>
    </source>
</evidence>
<dbReference type="PRINTS" id="PR00459">
    <property type="entry name" value="ASPEROXIDASE"/>
</dbReference>
<feature type="domain" description="Plant heme peroxidase family profile" evidence="7">
    <location>
        <begin position="30"/>
        <end position="99"/>
    </location>
</feature>
<dbReference type="InterPro" id="IPR010255">
    <property type="entry name" value="Haem_peroxidase_sf"/>
</dbReference>
<reference evidence="8" key="1">
    <citation type="submission" date="2020-06" db="EMBL/GenBank/DDBJ databases">
        <authorList>
            <person name="Li T."/>
            <person name="Hu X."/>
            <person name="Zhang T."/>
            <person name="Song X."/>
            <person name="Zhang H."/>
            <person name="Dai N."/>
            <person name="Sheng W."/>
            <person name="Hou X."/>
            <person name="Wei L."/>
        </authorList>
    </citation>
    <scope>NUCLEOTIDE SEQUENCE</scope>
    <source>
        <strain evidence="8">KEN1</strain>
        <tissue evidence="8">Leaf</tissue>
    </source>
</reference>
<dbReference type="PANTHER" id="PTHR31356">
    <property type="entry name" value="THYLAKOID LUMENAL 29 KDA PROTEIN, CHLOROPLASTIC-RELATED"/>
    <property type="match status" value="1"/>
</dbReference>
<dbReference type="EMBL" id="JACGWN010000002">
    <property type="protein sequence ID" value="KAL0460251.1"/>
    <property type="molecule type" value="Genomic_DNA"/>
</dbReference>
<protein>
    <submittedName>
        <fullName evidence="8">L-ascorbate peroxidase 1, cytosolic</fullName>
    </submittedName>
</protein>
<evidence type="ECO:0000259" key="7">
    <source>
        <dbReference type="Pfam" id="PF00141"/>
    </source>
</evidence>
<name>A0AAW2Y3N4_9LAMI</name>
<evidence type="ECO:0000256" key="4">
    <source>
        <dbReference type="ARBA" id="ARBA00023002"/>
    </source>
</evidence>
<keyword evidence="1 8" id="KW-0575">Peroxidase</keyword>
<dbReference type="GO" id="GO:0042744">
    <property type="term" value="P:hydrogen peroxide catabolic process"/>
    <property type="evidence" value="ECO:0007669"/>
    <property type="project" value="TreeGrafter"/>
</dbReference>
<evidence type="ECO:0000256" key="6">
    <source>
        <dbReference type="RuleBase" id="RU004241"/>
    </source>
</evidence>
<dbReference type="AlphaFoldDB" id="A0AAW2Y3N4"/>
<dbReference type="InterPro" id="IPR002016">
    <property type="entry name" value="Haem_peroxidase"/>
</dbReference>
<gene>
    <name evidence="8" type="ORF">Slati_0652300</name>
</gene>
<dbReference type="GO" id="GO:0009507">
    <property type="term" value="C:chloroplast"/>
    <property type="evidence" value="ECO:0007669"/>
    <property type="project" value="TreeGrafter"/>
</dbReference>
<evidence type="ECO:0000256" key="2">
    <source>
        <dbReference type="ARBA" id="ARBA00022617"/>
    </source>
</evidence>
<comment type="caution">
    <text evidence="8">The sequence shown here is derived from an EMBL/GenBank/DDBJ whole genome shotgun (WGS) entry which is preliminary data.</text>
</comment>
<accession>A0AAW2Y3N4</accession>
<keyword evidence="3" id="KW-0479">Metal-binding</keyword>
<comment type="similarity">
    <text evidence="6">Belongs to the peroxidase family.</text>
</comment>
<sequence length="183" mass="20903">MVKNHPKVSEEYLKAVEKCKKKLRGFIAFKHFAPLRLRLVWHSAGTFDMSSKTGGPFGTIRLKTEKGHTANNGIEIAARLLEPIKEQFPMLSYADFYQLLEDLKFHFTLEGREDATRTVQDMRDHGQLTVSSLTTLTLLRLLTASFWVEIKKALYEVAMDEDAFFPDYAVSHMKLSELGFAEA</sequence>
<dbReference type="PROSITE" id="PS00436">
    <property type="entry name" value="PEROXIDASE_2"/>
    <property type="match status" value="1"/>
</dbReference>